<accession>A0A0E9WDY6</accession>
<reference evidence="2" key="2">
    <citation type="journal article" date="2015" name="Fish Shellfish Immunol.">
        <title>Early steps in the European eel (Anguilla anguilla)-Vibrio vulnificus interaction in the gills: Role of the RtxA13 toxin.</title>
        <authorList>
            <person name="Callol A."/>
            <person name="Pajuelo D."/>
            <person name="Ebbesson L."/>
            <person name="Teles M."/>
            <person name="MacKenzie S."/>
            <person name="Amaro C."/>
        </authorList>
    </citation>
    <scope>NUCLEOTIDE SEQUENCE</scope>
</reference>
<keyword evidence="1" id="KW-1133">Transmembrane helix</keyword>
<feature type="transmembrane region" description="Helical" evidence="1">
    <location>
        <begin position="9"/>
        <end position="28"/>
    </location>
</feature>
<reference evidence="2" key="1">
    <citation type="submission" date="2014-11" db="EMBL/GenBank/DDBJ databases">
        <authorList>
            <person name="Amaro Gonzalez C."/>
        </authorList>
    </citation>
    <scope>NUCLEOTIDE SEQUENCE</scope>
</reference>
<keyword evidence="1" id="KW-0812">Transmembrane</keyword>
<dbReference type="AlphaFoldDB" id="A0A0E9WDY6"/>
<sequence length="31" mass="3810">MRSFADNEIFLYACSMQFISTFLFMSYFREN</sequence>
<evidence type="ECO:0000313" key="2">
    <source>
        <dbReference type="EMBL" id="JAH88609.1"/>
    </source>
</evidence>
<name>A0A0E9WDY6_ANGAN</name>
<dbReference type="EMBL" id="GBXM01019968">
    <property type="protein sequence ID" value="JAH88609.1"/>
    <property type="molecule type" value="Transcribed_RNA"/>
</dbReference>
<organism evidence="2">
    <name type="scientific">Anguilla anguilla</name>
    <name type="common">European freshwater eel</name>
    <name type="synonym">Muraena anguilla</name>
    <dbReference type="NCBI Taxonomy" id="7936"/>
    <lineage>
        <taxon>Eukaryota</taxon>
        <taxon>Metazoa</taxon>
        <taxon>Chordata</taxon>
        <taxon>Craniata</taxon>
        <taxon>Vertebrata</taxon>
        <taxon>Euteleostomi</taxon>
        <taxon>Actinopterygii</taxon>
        <taxon>Neopterygii</taxon>
        <taxon>Teleostei</taxon>
        <taxon>Anguilliformes</taxon>
        <taxon>Anguillidae</taxon>
        <taxon>Anguilla</taxon>
    </lineage>
</organism>
<keyword evidence="1" id="KW-0472">Membrane</keyword>
<proteinExistence type="predicted"/>
<evidence type="ECO:0000256" key="1">
    <source>
        <dbReference type="SAM" id="Phobius"/>
    </source>
</evidence>
<protein>
    <submittedName>
        <fullName evidence="2">Uncharacterized protein</fullName>
    </submittedName>
</protein>